<comment type="similarity">
    <text evidence="1">Belongs to the metallo-beta-lactamase superfamily. Class-B beta-lactamase family.</text>
</comment>
<dbReference type="EMBL" id="BAABBM010000001">
    <property type="protein sequence ID" value="GAA3897402.1"/>
    <property type="molecule type" value="Genomic_DNA"/>
</dbReference>
<dbReference type="InterPro" id="IPR036866">
    <property type="entry name" value="RibonucZ/Hydroxyglut_hydro"/>
</dbReference>
<feature type="chain" id="PRO_5045904706" description="Metallo-beta-lactamase domain-containing protein" evidence="2">
    <location>
        <begin position="19"/>
        <end position="319"/>
    </location>
</feature>
<feature type="signal peptide" evidence="2">
    <location>
        <begin position="1"/>
        <end position="18"/>
    </location>
</feature>
<evidence type="ECO:0000256" key="2">
    <source>
        <dbReference type="SAM" id="SignalP"/>
    </source>
</evidence>
<gene>
    <name evidence="4" type="ORF">GCM10022276_15490</name>
</gene>
<keyword evidence="5" id="KW-1185">Reference proteome</keyword>
<comment type="caution">
    <text evidence="4">The sequence shown here is derived from an EMBL/GenBank/DDBJ whole genome shotgun (WGS) entry which is preliminary data.</text>
</comment>
<dbReference type="Proteomes" id="UP001500827">
    <property type="component" value="Unassembled WGS sequence"/>
</dbReference>
<evidence type="ECO:0000313" key="5">
    <source>
        <dbReference type="Proteomes" id="UP001500827"/>
    </source>
</evidence>
<sequence>MRLMPVVTMSLLAASALAGAPAPYLLIPGTFEEGRQPDGNSIILDAPGGLIVIDTGRHKVQHDKILAAAKARGKPIAAIINTHWHLDHTGGNQEIRTAYPKARVIASNAVAGALSGFLKDSRKDAEEYLASGEVAQAQKAEILGDFAAMDDRADLMPTDPVTASGKRMIAGRPLELHLARFAATEGDVWVYDPKTRTAYSGDLVVAFAPFLDTACVDGWFKALDQIEASSFVTLVPGHGAAMSRSDFAQWKSAFRHFVDCADSDAPEEQCIAGWKKDAARFIAPLGKRNLDDLLGYYLDKRLRVPPAERNKYCPAARPS</sequence>
<accession>A0ABP7LDF0</accession>
<dbReference type="Gene3D" id="3.60.15.10">
    <property type="entry name" value="Ribonuclease Z/Hydroxyacylglutathione hydrolase-like"/>
    <property type="match status" value="1"/>
</dbReference>
<proteinExistence type="inferred from homology"/>
<dbReference type="SMART" id="SM00849">
    <property type="entry name" value="Lactamase_B"/>
    <property type="match status" value="1"/>
</dbReference>
<reference evidence="5" key="1">
    <citation type="journal article" date="2019" name="Int. J. Syst. Evol. Microbiol.">
        <title>The Global Catalogue of Microorganisms (GCM) 10K type strain sequencing project: providing services to taxonomists for standard genome sequencing and annotation.</title>
        <authorList>
            <consortium name="The Broad Institute Genomics Platform"/>
            <consortium name="The Broad Institute Genome Sequencing Center for Infectious Disease"/>
            <person name="Wu L."/>
            <person name="Ma J."/>
        </authorList>
    </citation>
    <scope>NUCLEOTIDE SEQUENCE [LARGE SCALE GENOMIC DNA]</scope>
    <source>
        <strain evidence="5">JCM 17543</strain>
    </source>
</reference>
<dbReference type="InterPro" id="IPR050855">
    <property type="entry name" value="NDM-1-like"/>
</dbReference>
<dbReference type="InterPro" id="IPR001279">
    <property type="entry name" value="Metallo-B-lactamas"/>
</dbReference>
<dbReference type="RefSeq" id="WP_344699106.1">
    <property type="nucleotide sequence ID" value="NZ_BAABBM010000001.1"/>
</dbReference>
<protein>
    <recommendedName>
        <fullName evidence="3">Metallo-beta-lactamase domain-containing protein</fullName>
    </recommendedName>
</protein>
<evidence type="ECO:0000313" key="4">
    <source>
        <dbReference type="EMBL" id="GAA3897402.1"/>
    </source>
</evidence>
<feature type="domain" description="Metallo-beta-lactamase" evidence="3">
    <location>
        <begin position="38"/>
        <end position="238"/>
    </location>
</feature>
<dbReference type="Pfam" id="PF00753">
    <property type="entry name" value="Lactamase_B"/>
    <property type="match status" value="1"/>
</dbReference>
<keyword evidence="2" id="KW-0732">Signal</keyword>
<name>A0ABP7LDF0_9SPHN</name>
<dbReference type="PANTHER" id="PTHR42951:SF4">
    <property type="entry name" value="ACYL-COENZYME A THIOESTERASE MBLAC2"/>
    <property type="match status" value="1"/>
</dbReference>
<organism evidence="4 5">
    <name type="scientific">Sphingomonas limnosediminicola</name>
    <dbReference type="NCBI Taxonomy" id="940133"/>
    <lineage>
        <taxon>Bacteria</taxon>
        <taxon>Pseudomonadati</taxon>
        <taxon>Pseudomonadota</taxon>
        <taxon>Alphaproteobacteria</taxon>
        <taxon>Sphingomonadales</taxon>
        <taxon>Sphingomonadaceae</taxon>
        <taxon>Sphingomonas</taxon>
    </lineage>
</organism>
<evidence type="ECO:0000259" key="3">
    <source>
        <dbReference type="SMART" id="SM00849"/>
    </source>
</evidence>
<dbReference type="PANTHER" id="PTHR42951">
    <property type="entry name" value="METALLO-BETA-LACTAMASE DOMAIN-CONTAINING"/>
    <property type="match status" value="1"/>
</dbReference>
<evidence type="ECO:0000256" key="1">
    <source>
        <dbReference type="ARBA" id="ARBA00005250"/>
    </source>
</evidence>
<dbReference type="SUPFAM" id="SSF56281">
    <property type="entry name" value="Metallo-hydrolase/oxidoreductase"/>
    <property type="match status" value="1"/>
</dbReference>